<evidence type="ECO:0000313" key="1">
    <source>
        <dbReference type="EMBL" id="KAG0247935.1"/>
    </source>
</evidence>
<reference evidence="1" key="1">
    <citation type="journal article" date="2020" name="Fungal Divers.">
        <title>Resolving the Mortierellaceae phylogeny through synthesis of multi-gene phylogenetics and phylogenomics.</title>
        <authorList>
            <person name="Vandepol N."/>
            <person name="Liber J."/>
            <person name="Desiro A."/>
            <person name="Na H."/>
            <person name="Kennedy M."/>
            <person name="Barry K."/>
            <person name="Grigoriev I.V."/>
            <person name="Miller A.N."/>
            <person name="O'Donnell K."/>
            <person name="Stajich J.E."/>
            <person name="Bonito G."/>
        </authorList>
    </citation>
    <scope>NUCLEOTIDE SEQUENCE</scope>
    <source>
        <strain evidence="1">KOD948</strain>
    </source>
</reference>
<sequence length="409" mass="46396">MSNWRQYFQDGGFTSKQRGSASSAWLSIIQSDEEKLKQWRHERQERAIYWKEVEKTESIEDYVHEITSFVCQDKVAVAAKHSSDVAAHLSGTTSSSNALHPRVRVASQKDLIHSQLTLSKTPRLKSKRGSQGTIVQLQEPWKALMEAALAMNHGRCIEIPVGGDISHLSETRRILYTFALDSLRTFKGDKRQLMALKNASVALSCTIDLSCDDLRDYFEDDFLVRAANASTCRHWRHDVRFVLEEVRILKGQYQEQQRAGEAVPEHWEAIMDIVEQVCRLCVKPSFGSCASEADVVAEWKAVLYPLLMDSEVFMRSGECVSESTKAVKALLDEEYNDFGTFGRKVDLLFHAHGQELANLEFKVAEATQLDIETQHLKNIRLNRAIMESQYEASVVKSTVLFLDFQGTPS</sequence>
<organism evidence="1 2">
    <name type="scientific">Mortierella polycephala</name>
    <dbReference type="NCBI Taxonomy" id="41804"/>
    <lineage>
        <taxon>Eukaryota</taxon>
        <taxon>Fungi</taxon>
        <taxon>Fungi incertae sedis</taxon>
        <taxon>Mucoromycota</taxon>
        <taxon>Mortierellomycotina</taxon>
        <taxon>Mortierellomycetes</taxon>
        <taxon>Mortierellales</taxon>
        <taxon>Mortierellaceae</taxon>
        <taxon>Mortierella</taxon>
    </lineage>
</organism>
<keyword evidence="2" id="KW-1185">Reference proteome</keyword>
<dbReference type="Proteomes" id="UP000726737">
    <property type="component" value="Unassembled WGS sequence"/>
</dbReference>
<protein>
    <submittedName>
        <fullName evidence="1">Uncharacterized protein</fullName>
    </submittedName>
</protein>
<accession>A0A9P6PLB2</accession>
<proteinExistence type="predicted"/>
<comment type="caution">
    <text evidence="1">The sequence shown here is derived from an EMBL/GenBank/DDBJ whole genome shotgun (WGS) entry which is preliminary data.</text>
</comment>
<evidence type="ECO:0000313" key="2">
    <source>
        <dbReference type="Proteomes" id="UP000726737"/>
    </source>
</evidence>
<name>A0A9P6PLB2_9FUNG</name>
<dbReference type="EMBL" id="JAAAJA010001159">
    <property type="protein sequence ID" value="KAG0247935.1"/>
    <property type="molecule type" value="Genomic_DNA"/>
</dbReference>
<dbReference type="OrthoDB" id="2421456at2759"/>
<gene>
    <name evidence="1" type="ORF">BG011_000706</name>
</gene>
<dbReference type="AlphaFoldDB" id="A0A9P6PLB2"/>